<comment type="caution">
    <text evidence="2">The sequence shown here is derived from an EMBL/GenBank/DDBJ whole genome shotgun (WGS) entry which is preliminary data.</text>
</comment>
<dbReference type="AlphaFoldDB" id="A0AAV9BII0"/>
<evidence type="ECO:0000256" key="1">
    <source>
        <dbReference type="SAM" id="MobiDB-lite"/>
    </source>
</evidence>
<feature type="compositionally biased region" description="Low complexity" evidence="1">
    <location>
        <begin position="15"/>
        <end position="43"/>
    </location>
</feature>
<dbReference type="EMBL" id="JAUJYN010000003">
    <property type="protein sequence ID" value="KAK1276141.1"/>
    <property type="molecule type" value="Genomic_DNA"/>
</dbReference>
<evidence type="ECO:0000313" key="3">
    <source>
        <dbReference type="Proteomes" id="UP001179952"/>
    </source>
</evidence>
<evidence type="ECO:0000313" key="2">
    <source>
        <dbReference type="EMBL" id="KAK1276141.1"/>
    </source>
</evidence>
<protein>
    <submittedName>
        <fullName evidence="2">Uncharacterized protein</fullName>
    </submittedName>
</protein>
<reference evidence="2" key="2">
    <citation type="submission" date="2023-06" db="EMBL/GenBank/DDBJ databases">
        <authorList>
            <person name="Ma L."/>
            <person name="Liu K.-W."/>
            <person name="Li Z."/>
            <person name="Hsiao Y.-Y."/>
            <person name="Qi Y."/>
            <person name="Fu T."/>
            <person name="Tang G."/>
            <person name="Zhang D."/>
            <person name="Sun W.-H."/>
            <person name="Liu D.-K."/>
            <person name="Li Y."/>
            <person name="Chen G.-Z."/>
            <person name="Liu X.-D."/>
            <person name="Liao X.-Y."/>
            <person name="Jiang Y.-T."/>
            <person name="Yu X."/>
            <person name="Hao Y."/>
            <person name="Huang J."/>
            <person name="Zhao X.-W."/>
            <person name="Ke S."/>
            <person name="Chen Y.-Y."/>
            <person name="Wu W.-L."/>
            <person name="Hsu J.-L."/>
            <person name="Lin Y.-F."/>
            <person name="Huang M.-D."/>
            <person name="Li C.-Y."/>
            <person name="Huang L."/>
            <person name="Wang Z.-W."/>
            <person name="Zhao X."/>
            <person name="Zhong W.-Y."/>
            <person name="Peng D.-H."/>
            <person name="Ahmad S."/>
            <person name="Lan S."/>
            <person name="Zhang J.-S."/>
            <person name="Tsai W.-C."/>
            <person name="Van De Peer Y."/>
            <person name="Liu Z.-J."/>
        </authorList>
    </citation>
    <scope>NUCLEOTIDE SEQUENCE</scope>
    <source>
        <strain evidence="2">SCP</strain>
        <tissue evidence="2">Leaves</tissue>
    </source>
</reference>
<name>A0AAV9BII0_ACOGR</name>
<reference evidence="2" key="1">
    <citation type="journal article" date="2023" name="Nat. Commun.">
        <title>Diploid and tetraploid genomes of Acorus and the evolution of monocots.</title>
        <authorList>
            <person name="Ma L."/>
            <person name="Liu K.W."/>
            <person name="Li Z."/>
            <person name="Hsiao Y.Y."/>
            <person name="Qi Y."/>
            <person name="Fu T."/>
            <person name="Tang G.D."/>
            <person name="Zhang D."/>
            <person name="Sun W.H."/>
            <person name="Liu D.K."/>
            <person name="Li Y."/>
            <person name="Chen G.Z."/>
            <person name="Liu X.D."/>
            <person name="Liao X.Y."/>
            <person name="Jiang Y.T."/>
            <person name="Yu X."/>
            <person name="Hao Y."/>
            <person name="Huang J."/>
            <person name="Zhao X.W."/>
            <person name="Ke S."/>
            <person name="Chen Y.Y."/>
            <person name="Wu W.L."/>
            <person name="Hsu J.L."/>
            <person name="Lin Y.F."/>
            <person name="Huang M.D."/>
            <person name="Li C.Y."/>
            <person name="Huang L."/>
            <person name="Wang Z.W."/>
            <person name="Zhao X."/>
            <person name="Zhong W.Y."/>
            <person name="Peng D.H."/>
            <person name="Ahmad S."/>
            <person name="Lan S."/>
            <person name="Zhang J.S."/>
            <person name="Tsai W.C."/>
            <person name="Van de Peer Y."/>
            <person name="Liu Z.J."/>
        </authorList>
    </citation>
    <scope>NUCLEOTIDE SEQUENCE</scope>
    <source>
        <strain evidence="2">SCP</strain>
    </source>
</reference>
<gene>
    <name evidence="2" type="ORF">QJS04_geneDACA000760</name>
</gene>
<dbReference type="Proteomes" id="UP001179952">
    <property type="component" value="Unassembled WGS sequence"/>
</dbReference>
<proteinExistence type="predicted"/>
<organism evidence="2 3">
    <name type="scientific">Acorus gramineus</name>
    <name type="common">Dwarf sweet flag</name>
    <dbReference type="NCBI Taxonomy" id="55184"/>
    <lineage>
        <taxon>Eukaryota</taxon>
        <taxon>Viridiplantae</taxon>
        <taxon>Streptophyta</taxon>
        <taxon>Embryophyta</taxon>
        <taxon>Tracheophyta</taxon>
        <taxon>Spermatophyta</taxon>
        <taxon>Magnoliopsida</taxon>
        <taxon>Liliopsida</taxon>
        <taxon>Acoraceae</taxon>
        <taxon>Acorus</taxon>
    </lineage>
</organism>
<accession>A0AAV9BII0</accession>
<keyword evidence="3" id="KW-1185">Reference proteome</keyword>
<feature type="region of interest" description="Disordered" evidence="1">
    <location>
        <begin position="1"/>
        <end position="53"/>
    </location>
</feature>
<sequence length="53" mass="5547">MGRRFVRHISVDSHPNANAPPIANENANQATAPAPAPDSTTAAVSEPLLNLED</sequence>